<feature type="domain" description="N-acetyltransferase" evidence="1">
    <location>
        <begin position="26"/>
        <end position="195"/>
    </location>
</feature>
<evidence type="ECO:0000313" key="2">
    <source>
        <dbReference type="EMBL" id="GAA1675624.1"/>
    </source>
</evidence>
<proteinExistence type="predicted"/>
<dbReference type="Pfam" id="PF00583">
    <property type="entry name" value="Acetyltransf_1"/>
    <property type="match status" value="1"/>
</dbReference>
<dbReference type="InterPro" id="IPR000182">
    <property type="entry name" value="GNAT_dom"/>
</dbReference>
<organism evidence="2 3">
    <name type="scientific">Microbacterium lacus</name>
    <dbReference type="NCBI Taxonomy" id="415217"/>
    <lineage>
        <taxon>Bacteria</taxon>
        <taxon>Bacillati</taxon>
        <taxon>Actinomycetota</taxon>
        <taxon>Actinomycetes</taxon>
        <taxon>Micrococcales</taxon>
        <taxon>Microbacteriaceae</taxon>
        <taxon>Microbacterium</taxon>
    </lineage>
</organism>
<sequence>MPDISTEQVAVARIAPPARLDGPEAAPFLEMVRIGNAVCRHDTGHDDLAQEPAEMLGFWQDQTYWGQDGFVAERNGGIIGALKLSYSKEDGATALEFDLMVDPEHWGEGAEQALLGVVEDEARSLGRTVVQTWTLHRPDAGGHRLEPSTGWGSIPAEDRQTVLHLTHGYTLEQVERNSAFDLRGSFELVGRMLHDSLRAAGDDYRVVEWTSPTPHEHLDSFAYAISRMSTDAPQGGLVIEEEKWDAERVRTRDERLRSQGLLASLACVVHVPTGAIVAFNELVIGEDRSAATQQYGTLVVREHRGRRLGTVVKCANLIRWRDLVPESPRVTTFNAEENRHMLAINEAIGFYAMSYAGAWKKVLT</sequence>
<keyword evidence="3" id="KW-1185">Reference proteome</keyword>
<evidence type="ECO:0000313" key="3">
    <source>
        <dbReference type="Proteomes" id="UP001500596"/>
    </source>
</evidence>
<dbReference type="Gene3D" id="3.40.630.30">
    <property type="match status" value="1"/>
</dbReference>
<comment type="caution">
    <text evidence="2">The sequence shown here is derived from an EMBL/GenBank/DDBJ whole genome shotgun (WGS) entry which is preliminary data.</text>
</comment>
<dbReference type="InterPro" id="IPR016181">
    <property type="entry name" value="Acyl_CoA_acyltransferase"/>
</dbReference>
<dbReference type="PROSITE" id="PS51186">
    <property type="entry name" value="GNAT"/>
    <property type="match status" value="1"/>
</dbReference>
<name>A0ABN2GRG7_9MICO</name>
<protein>
    <recommendedName>
        <fullName evidence="1">N-acetyltransferase domain-containing protein</fullName>
    </recommendedName>
</protein>
<dbReference type="CDD" id="cd04301">
    <property type="entry name" value="NAT_SF"/>
    <property type="match status" value="1"/>
</dbReference>
<accession>A0ABN2GRG7</accession>
<dbReference type="RefSeq" id="WP_344054018.1">
    <property type="nucleotide sequence ID" value="NZ_BAAAPK010000001.1"/>
</dbReference>
<gene>
    <name evidence="2" type="ORF">GCM10009807_19530</name>
</gene>
<dbReference type="Proteomes" id="UP001500596">
    <property type="component" value="Unassembled WGS sequence"/>
</dbReference>
<dbReference type="SUPFAM" id="SSF55729">
    <property type="entry name" value="Acyl-CoA N-acyltransferases (Nat)"/>
    <property type="match status" value="1"/>
</dbReference>
<evidence type="ECO:0000259" key="1">
    <source>
        <dbReference type="PROSITE" id="PS51186"/>
    </source>
</evidence>
<reference evidence="2 3" key="1">
    <citation type="journal article" date="2019" name="Int. J. Syst. Evol. Microbiol.">
        <title>The Global Catalogue of Microorganisms (GCM) 10K type strain sequencing project: providing services to taxonomists for standard genome sequencing and annotation.</title>
        <authorList>
            <consortium name="The Broad Institute Genomics Platform"/>
            <consortium name="The Broad Institute Genome Sequencing Center for Infectious Disease"/>
            <person name="Wu L."/>
            <person name="Ma J."/>
        </authorList>
    </citation>
    <scope>NUCLEOTIDE SEQUENCE [LARGE SCALE GENOMIC DNA]</scope>
    <source>
        <strain evidence="2 3">JCM 15575</strain>
    </source>
</reference>
<dbReference type="EMBL" id="BAAAPK010000001">
    <property type="protein sequence ID" value="GAA1675624.1"/>
    <property type="molecule type" value="Genomic_DNA"/>
</dbReference>